<accession>A0ABT2UUY3</accession>
<reference evidence="6 7" key="1">
    <citation type="submission" date="2022-09" db="EMBL/GenBank/DDBJ databases">
        <authorList>
            <person name="Han X.L."/>
            <person name="Wang Q."/>
            <person name="Lu T."/>
        </authorList>
    </citation>
    <scope>NUCLEOTIDE SEQUENCE [LARGE SCALE GENOMIC DNA]</scope>
    <source>
        <strain evidence="6 7">WQ 127069</strain>
    </source>
</reference>
<evidence type="ECO:0000256" key="1">
    <source>
        <dbReference type="ARBA" id="ARBA00004196"/>
    </source>
</evidence>
<gene>
    <name evidence="6" type="ORF">OB236_36405</name>
</gene>
<dbReference type="InterPro" id="IPR051313">
    <property type="entry name" value="Bact_iron-sidero_bind"/>
</dbReference>
<sequence>MKHISILIGLILLLVLAGCGITHTNLGGSPGNSAPAATEAVQPKEAVPVKENSSTAIVNKTITHEMGTFTLNKTPERVVYLFAGAVDIGVALGVKPVGAVESVDQKPWFRYLGSTMNGVKSLGEESQPNIEAIIALKPDLIIATKVRHEKIYPQLSSIAPTIVTKDLADWKVNIKLMADALNKQEAEATIITDWNTRIAGFKQKMGDKLPTTEVSIIRFEKDNSAKFYVTGFPGLIIKELGLPIPKAQQIEGLTGSGVNLISKEHIPQLDGDYIFDITTQLPDQKNTLQYQQEWITHPIWKDLKGVKNGKYFKVDPITWNLGGGALAAKLILDDLYTHFGIQ</sequence>
<feature type="domain" description="Fe/B12 periplasmic-binding" evidence="5">
    <location>
        <begin position="77"/>
        <end position="342"/>
    </location>
</feature>
<dbReference type="CDD" id="cd01146">
    <property type="entry name" value="FhuD"/>
    <property type="match status" value="1"/>
</dbReference>
<dbReference type="PROSITE" id="PS50983">
    <property type="entry name" value="FE_B12_PBP"/>
    <property type="match status" value="1"/>
</dbReference>
<evidence type="ECO:0000259" key="5">
    <source>
        <dbReference type="PROSITE" id="PS50983"/>
    </source>
</evidence>
<keyword evidence="3" id="KW-0813">Transport</keyword>
<dbReference type="Pfam" id="PF01497">
    <property type="entry name" value="Peripla_BP_2"/>
    <property type="match status" value="1"/>
</dbReference>
<protein>
    <submittedName>
        <fullName evidence="6">Iron-siderophore ABC transporter substrate-binding protein</fullName>
    </submittedName>
</protein>
<evidence type="ECO:0000256" key="3">
    <source>
        <dbReference type="ARBA" id="ARBA00022448"/>
    </source>
</evidence>
<evidence type="ECO:0000313" key="6">
    <source>
        <dbReference type="EMBL" id="MCU6797622.1"/>
    </source>
</evidence>
<dbReference type="PANTHER" id="PTHR30532:SF21">
    <property type="entry name" value="SIDEROPHORE-BINDING LIPOPROTEIN YFIY-RELATED"/>
    <property type="match status" value="1"/>
</dbReference>
<comment type="similarity">
    <text evidence="2">Belongs to the bacterial solute-binding protein 8 family.</text>
</comment>
<dbReference type="EMBL" id="JAOQIO010000123">
    <property type="protein sequence ID" value="MCU6797622.1"/>
    <property type="molecule type" value="Genomic_DNA"/>
</dbReference>
<dbReference type="Proteomes" id="UP001652445">
    <property type="component" value="Unassembled WGS sequence"/>
</dbReference>
<comment type="subcellular location">
    <subcellularLocation>
        <location evidence="1">Cell envelope</location>
    </subcellularLocation>
</comment>
<evidence type="ECO:0000256" key="4">
    <source>
        <dbReference type="ARBA" id="ARBA00022729"/>
    </source>
</evidence>
<organism evidence="6 7">
    <name type="scientific">Paenibacillus baimaensis</name>
    <dbReference type="NCBI Taxonomy" id="2982185"/>
    <lineage>
        <taxon>Bacteria</taxon>
        <taxon>Bacillati</taxon>
        <taxon>Bacillota</taxon>
        <taxon>Bacilli</taxon>
        <taxon>Bacillales</taxon>
        <taxon>Paenibacillaceae</taxon>
        <taxon>Paenibacillus</taxon>
    </lineage>
</organism>
<proteinExistence type="inferred from homology"/>
<dbReference type="PROSITE" id="PS51257">
    <property type="entry name" value="PROKAR_LIPOPROTEIN"/>
    <property type="match status" value="1"/>
</dbReference>
<comment type="caution">
    <text evidence="6">The sequence shown here is derived from an EMBL/GenBank/DDBJ whole genome shotgun (WGS) entry which is preliminary data.</text>
</comment>
<dbReference type="RefSeq" id="WP_262688375.1">
    <property type="nucleotide sequence ID" value="NZ_JAOQIO010000123.1"/>
</dbReference>
<keyword evidence="4" id="KW-0732">Signal</keyword>
<evidence type="ECO:0000313" key="7">
    <source>
        <dbReference type="Proteomes" id="UP001652445"/>
    </source>
</evidence>
<keyword evidence="7" id="KW-1185">Reference proteome</keyword>
<dbReference type="Gene3D" id="3.40.50.1980">
    <property type="entry name" value="Nitrogenase molybdenum iron protein domain"/>
    <property type="match status" value="2"/>
</dbReference>
<evidence type="ECO:0000256" key="2">
    <source>
        <dbReference type="ARBA" id="ARBA00008814"/>
    </source>
</evidence>
<name>A0ABT2UUY3_9BACL</name>
<dbReference type="SUPFAM" id="SSF53807">
    <property type="entry name" value="Helical backbone' metal receptor"/>
    <property type="match status" value="1"/>
</dbReference>
<dbReference type="PANTHER" id="PTHR30532">
    <property type="entry name" value="IRON III DICITRATE-BINDING PERIPLASMIC PROTEIN"/>
    <property type="match status" value="1"/>
</dbReference>
<dbReference type="InterPro" id="IPR002491">
    <property type="entry name" value="ABC_transptr_periplasmic_BD"/>
</dbReference>